<evidence type="ECO:0000256" key="12">
    <source>
        <dbReference type="ARBA" id="ARBA00023026"/>
    </source>
</evidence>
<dbReference type="CDD" id="cd03860">
    <property type="entry name" value="M14_CP_A-B_like"/>
    <property type="match status" value="1"/>
</dbReference>
<dbReference type="Pfam" id="PF02244">
    <property type="entry name" value="Propep_M14"/>
    <property type="match status" value="1"/>
</dbReference>
<feature type="domain" description="Peptidase M14" evidence="18">
    <location>
        <begin position="115"/>
        <end position="417"/>
    </location>
</feature>
<feature type="active site" description="Proton donor/acceptor" evidence="16">
    <location>
        <position position="383"/>
    </location>
</feature>
<keyword evidence="10" id="KW-0378">Hydrolase</keyword>
<comment type="cofactor">
    <cofactor evidence="1">
        <name>Zn(2+)</name>
        <dbReference type="ChEBI" id="CHEBI:29105"/>
    </cofactor>
</comment>
<comment type="caution">
    <text evidence="19">The sequence shown here is derived from an EMBL/GenBank/DDBJ whole genome shotgun (WGS) entry which is preliminary data.</text>
</comment>
<dbReference type="OrthoDB" id="3626597at2759"/>
<evidence type="ECO:0000256" key="14">
    <source>
        <dbReference type="ARBA" id="ARBA00023145"/>
    </source>
</evidence>
<dbReference type="InterPro" id="IPR036990">
    <property type="entry name" value="M14A-like_propep"/>
</dbReference>
<evidence type="ECO:0000313" key="19">
    <source>
        <dbReference type="EMBL" id="KAH6661499.1"/>
    </source>
</evidence>
<evidence type="ECO:0000256" key="2">
    <source>
        <dbReference type="ARBA" id="ARBA00003091"/>
    </source>
</evidence>
<keyword evidence="20" id="KW-1185">Reference proteome</keyword>
<keyword evidence="12" id="KW-0843">Virulence</keyword>
<dbReference type="PRINTS" id="PR00765">
    <property type="entry name" value="CRBOXYPTASEA"/>
</dbReference>
<dbReference type="GO" id="GO:0004181">
    <property type="term" value="F:metallocarboxypeptidase activity"/>
    <property type="evidence" value="ECO:0007669"/>
    <property type="project" value="InterPro"/>
</dbReference>
<evidence type="ECO:0000256" key="8">
    <source>
        <dbReference type="ARBA" id="ARBA00022723"/>
    </source>
</evidence>
<dbReference type="Gene3D" id="3.30.70.340">
    <property type="entry name" value="Metallocarboxypeptidase-like"/>
    <property type="match status" value="1"/>
</dbReference>
<dbReference type="InterPro" id="IPR003146">
    <property type="entry name" value="M14A_act_pep"/>
</dbReference>
<dbReference type="GO" id="GO:0008270">
    <property type="term" value="F:zinc ion binding"/>
    <property type="evidence" value="ECO:0007669"/>
    <property type="project" value="InterPro"/>
</dbReference>
<keyword evidence="14" id="KW-0865">Zymogen</keyword>
<keyword evidence="15" id="KW-1015">Disulfide bond</keyword>
<evidence type="ECO:0000256" key="3">
    <source>
        <dbReference type="ARBA" id="ARBA00004613"/>
    </source>
</evidence>
<comment type="function">
    <text evidence="2">Extracellular metalloprotease that contributes to pathogenicity.</text>
</comment>
<evidence type="ECO:0000259" key="18">
    <source>
        <dbReference type="PROSITE" id="PS52035"/>
    </source>
</evidence>
<proteinExistence type="inferred from homology"/>
<dbReference type="SUPFAM" id="SSF54897">
    <property type="entry name" value="Protease propeptides/inhibitors"/>
    <property type="match status" value="1"/>
</dbReference>
<evidence type="ECO:0000256" key="5">
    <source>
        <dbReference type="ARBA" id="ARBA00022525"/>
    </source>
</evidence>
<evidence type="ECO:0000313" key="20">
    <source>
        <dbReference type="Proteomes" id="UP000770015"/>
    </source>
</evidence>
<evidence type="ECO:0000256" key="11">
    <source>
        <dbReference type="ARBA" id="ARBA00022833"/>
    </source>
</evidence>
<dbReference type="Gene3D" id="3.40.630.10">
    <property type="entry name" value="Zn peptidases"/>
    <property type="match status" value="1"/>
</dbReference>
<dbReference type="SUPFAM" id="SSF53187">
    <property type="entry name" value="Zn-dependent exopeptidases"/>
    <property type="match status" value="1"/>
</dbReference>
<comment type="similarity">
    <text evidence="4 16">Belongs to the peptidase M14 family.</text>
</comment>
<evidence type="ECO:0000256" key="13">
    <source>
        <dbReference type="ARBA" id="ARBA00023049"/>
    </source>
</evidence>
<dbReference type="Pfam" id="PF00246">
    <property type="entry name" value="Peptidase_M14"/>
    <property type="match status" value="1"/>
</dbReference>
<dbReference type="PROSITE" id="PS52035">
    <property type="entry name" value="PEPTIDASE_M14"/>
    <property type="match status" value="1"/>
</dbReference>
<comment type="subcellular location">
    <subcellularLocation>
        <location evidence="3">Secreted</location>
    </subcellularLocation>
</comment>
<evidence type="ECO:0000256" key="7">
    <source>
        <dbReference type="ARBA" id="ARBA00022670"/>
    </source>
</evidence>
<keyword evidence="8" id="KW-0479">Metal-binding</keyword>
<evidence type="ECO:0000256" key="15">
    <source>
        <dbReference type="ARBA" id="ARBA00023157"/>
    </source>
</evidence>
<dbReference type="AlphaFoldDB" id="A0A9P9A5M2"/>
<dbReference type="InterPro" id="IPR000834">
    <property type="entry name" value="Peptidase_M14"/>
</dbReference>
<name>A0A9P9A5M2_9PEZI</name>
<keyword evidence="5" id="KW-0964">Secreted</keyword>
<keyword evidence="13" id="KW-0482">Metalloprotease</keyword>
<dbReference type="PANTHER" id="PTHR11705:SF143">
    <property type="entry name" value="SLL0236 PROTEIN"/>
    <property type="match status" value="1"/>
</dbReference>
<accession>A0A9P9A5M2</accession>
<keyword evidence="7" id="KW-0645">Protease</keyword>
<keyword evidence="6 19" id="KW-0121">Carboxypeptidase</keyword>
<dbReference type="EMBL" id="JAGSXJ010000052">
    <property type="protein sequence ID" value="KAH6661499.1"/>
    <property type="molecule type" value="Genomic_DNA"/>
</dbReference>
<feature type="chain" id="PRO_5040270486" evidence="17">
    <location>
        <begin position="22"/>
        <end position="422"/>
    </location>
</feature>
<keyword evidence="9 17" id="KW-0732">Signal</keyword>
<evidence type="ECO:0000256" key="17">
    <source>
        <dbReference type="SAM" id="SignalP"/>
    </source>
</evidence>
<feature type="signal peptide" evidence="17">
    <location>
        <begin position="1"/>
        <end position="21"/>
    </location>
</feature>
<dbReference type="FunFam" id="3.40.630.10:FF:000165">
    <property type="entry name" value="Glucan 1,4-alpha-glucosidase, putative"/>
    <property type="match status" value="1"/>
</dbReference>
<organism evidence="19 20">
    <name type="scientific">Plectosphaerella plurivora</name>
    <dbReference type="NCBI Taxonomy" id="936078"/>
    <lineage>
        <taxon>Eukaryota</taxon>
        <taxon>Fungi</taxon>
        <taxon>Dikarya</taxon>
        <taxon>Ascomycota</taxon>
        <taxon>Pezizomycotina</taxon>
        <taxon>Sordariomycetes</taxon>
        <taxon>Hypocreomycetidae</taxon>
        <taxon>Glomerellales</taxon>
        <taxon>Plectosphaerellaceae</taxon>
        <taxon>Plectosphaerella</taxon>
    </lineage>
</organism>
<keyword evidence="11" id="KW-0862">Zinc</keyword>
<evidence type="ECO:0000256" key="1">
    <source>
        <dbReference type="ARBA" id="ARBA00001947"/>
    </source>
</evidence>
<dbReference type="Proteomes" id="UP000770015">
    <property type="component" value="Unassembled WGS sequence"/>
</dbReference>
<evidence type="ECO:0000256" key="16">
    <source>
        <dbReference type="PROSITE-ProRule" id="PRU01379"/>
    </source>
</evidence>
<dbReference type="PANTHER" id="PTHR11705">
    <property type="entry name" value="PROTEASE FAMILY M14 CARBOXYPEPTIDASE A,B"/>
    <property type="match status" value="1"/>
</dbReference>
<reference evidence="19" key="1">
    <citation type="journal article" date="2021" name="Nat. Commun.">
        <title>Genetic determinants of endophytism in the Arabidopsis root mycobiome.</title>
        <authorList>
            <person name="Mesny F."/>
            <person name="Miyauchi S."/>
            <person name="Thiergart T."/>
            <person name="Pickel B."/>
            <person name="Atanasova L."/>
            <person name="Karlsson M."/>
            <person name="Huettel B."/>
            <person name="Barry K.W."/>
            <person name="Haridas S."/>
            <person name="Chen C."/>
            <person name="Bauer D."/>
            <person name="Andreopoulos W."/>
            <person name="Pangilinan J."/>
            <person name="LaButti K."/>
            <person name="Riley R."/>
            <person name="Lipzen A."/>
            <person name="Clum A."/>
            <person name="Drula E."/>
            <person name="Henrissat B."/>
            <person name="Kohler A."/>
            <person name="Grigoriev I.V."/>
            <person name="Martin F.M."/>
            <person name="Hacquard S."/>
        </authorList>
    </citation>
    <scope>NUCLEOTIDE SEQUENCE</scope>
    <source>
        <strain evidence="19">MPI-SDFR-AT-0117</strain>
    </source>
</reference>
<evidence type="ECO:0000256" key="4">
    <source>
        <dbReference type="ARBA" id="ARBA00005988"/>
    </source>
</evidence>
<dbReference type="SMART" id="SM00631">
    <property type="entry name" value="Zn_pept"/>
    <property type="match status" value="1"/>
</dbReference>
<evidence type="ECO:0000256" key="6">
    <source>
        <dbReference type="ARBA" id="ARBA00022645"/>
    </source>
</evidence>
<evidence type="ECO:0000256" key="10">
    <source>
        <dbReference type="ARBA" id="ARBA00022801"/>
    </source>
</evidence>
<protein>
    <submittedName>
        <fullName evidence="19">Carboxypeptidase A5</fullName>
    </submittedName>
</protein>
<sequence>MKITSAFSAVALGLLASTTSARSYDGWKVLRIDTSSGQDTILKQLSSVSYDVWESGPEKDIDIAVSPSQLSILEGLGLGFQVLHEDLGASIAAESDSSVSSKWKRQADDLSWFDAYHSYDEHRAYFDALHAAFPNNSEIVSTGTSYEGRDIWGLHFWGANGPGQPAVLWHGTVHAREWIASKVIEYLTSQLILNYGTDDEVTGYVDDFDFWIFPFVNPDGFVYTQTTDRLWRKNRQPGPVNATCDGRDINRNWPYQWDSNPLGASTDPCHYAYKGEAPGDAPEMAGLHTFVDNLRDTSGIKLFIDWHSYSQYILAPLGYNCTTYIPTLGEHLQIAHRAARAIRDVNGVQFTYGPSCPLLYASTGYSVDYANEVGKADYAYLIELRDTGNFGFVLPPDQILPSVKEQWEGIKVILGYLNQVIF</sequence>
<dbReference type="GO" id="GO:0006508">
    <property type="term" value="P:proteolysis"/>
    <property type="evidence" value="ECO:0007669"/>
    <property type="project" value="UniProtKB-KW"/>
</dbReference>
<dbReference type="GO" id="GO:0005576">
    <property type="term" value="C:extracellular region"/>
    <property type="evidence" value="ECO:0007669"/>
    <property type="project" value="UniProtKB-SubCell"/>
</dbReference>
<gene>
    <name evidence="19" type="ORF">F5X68DRAFT_252943</name>
</gene>
<evidence type="ECO:0000256" key="9">
    <source>
        <dbReference type="ARBA" id="ARBA00022729"/>
    </source>
</evidence>